<dbReference type="OrthoDB" id="10266058at2759"/>
<keyword evidence="3" id="KW-0508">mRNA splicing</keyword>
<dbReference type="InterPro" id="IPR012677">
    <property type="entry name" value="Nucleotide-bd_a/b_plait_sf"/>
</dbReference>
<evidence type="ECO:0000256" key="2">
    <source>
        <dbReference type="ARBA" id="ARBA00022884"/>
    </source>
</evidence>
<dbReference type="SUPFAM" id="SSF54928">
    <property type="entry name" value="RNA-binding domain, RBD"/>
    <property type="match status" value="1"/>
</dbReference>
<protein>
    <recommendedName>
        <fullName evidence="6">RRM domain-containing protein</fullName>
    </recommendedName>
</protein>
<gene>
    <name evidence="4" type="ORF">TRFO_35042</name>
</gene>
<dbReference type="GO" id="GO:0003723">
    <property type="term" value="F:RNA binding"/>
    <property type="evidence" value="ECO:0007669"/>
    <property type="project" value="UniProtKB-KW"/>
</dbReference>
<proteinExistence type="predicted"/>
<evidence type="ECO:0000313" key="4">
    <source>
        <dbReference type="EMBL" id="OHS98512.1"/>
    </source>
</evidence>
<dbReference type="EMBL" id="MLAK01001050">
    <property type="protein sequence ID" value="OHS98512.1"/>
    <property type="molecule type" value="Genomic_DNA"/>
</dbReference>
<accession>A0A1J4JH84</accession>
<dbReference type="GO" id="GO:0006397">
    <property type="term" value="P:mRNA processing"/>
    <property type="evidence" value="ECO:0007669"/>
    <property type="project" value="UniProtKB-KW"/>
</dbReference>
<dbReference type="RefSeq" id="XP_068351649.1">
    <property type="nucleotide sequence ID" value="XM_068510019.1"/>
</dbReference>
<organism evidence="4 5">
    <name type="scientific">Tritrichomonas foetus</name>
    <dbReference type="NCBI Taxonomy" id="1144522"/>
    <lineage>
        <taxon>Eukaryota</taxon>
        <taxon>Metamonada</taxon>
        <taxon>Parabasalia</taxon>
        <taxon>Tritrichomonadida</taxon>
        <taxon>Tritrichomonadidae</taxon>
        <taxon>Tritrichomonas</taxon>
    </lineage>
</organism>
<evidence type="ECO:0000256" key="1">
    <source>
        <dbReference type="ARBA" id="ARBA00022664"/>
    </source>
</evidence>
<evidence type="ECO:0000313" key="5">
    <source>
        <dbReference type="Proteomes" id="UP000179807"/>
    </source>
</evidence>
<dbReference type="VEuPathDB" id="TrichDB:TRFO_35042"/>
<reference evidence="4" key="1">
    <citation type="submission" date="2016-10" db="EMBL/GenBank/DDBJ databases">
        <authorList>
            <person name="Benchimol M."/>
            <person name="Almeida L.G."/>
            <person name="Vasconcelos A.T."/>
            <person name="Perreira-Neves A."/>
            <person name="Rosa I.A."/>
            <person name="Tasca T."/>
            <person name="Bogo M.R."/>
            <person name="de Souza W."/>
        </authorList>
    </citation>
    <scope>NUCLEOTIDE SEQUENCE [LARGE SCALE GENOMIC DNA]</scope>
    <source>
        <strain evidence="4">K</strain>
    </source>
</reference>
<dbReference type="AlphaFoldDB" id="A0A1J4JH84"/>
<dbReference type="InterPro" id="IPR035979">
    <property type="entry name" value="RBD_domain_sf"/>
</dbReference>
<dbReference type="GO" id="GO:0008380">
    <property type="term" value="P:RNA splicing"/>
    <property type="evidence" value="ECO:0007669"/>
    <property type="project" value="UniProtKB-KW"/>
</dbReference>
<dbReference type="GeneID" id="94844723"/>
<evidence type="ECO:0000256" key="3">
    <source>
        <dbReference type="ARBA" id="ARBA00023187"/>
    </source>
</evidence>
<sequence>MGYTPGLPPGIHVPHTREIQIVSNMFEAAGEIGQYLESPNAEIYNTKTVLVYNAPDDVPSITVGNYIVDSMISRNILSDPQNRPTVSSFTDMPVILMTFKTVEDAKNAAGLSLEISFHGNPLDIKMYKMRNELALPPFGVQSYHPRRVIVMNVDPDYIQRFPDFLYDHFDIDGYLVVKSMGDCVLFDVCPPIAPEAAALMIDGVQFGRFPIIARAYRLRLPRQTDQIGEFNILADGVDLQQILHPETKITTATDNIPGNGRFLYLLNVIPSASLLDVEESQILIYDIVNECKRFGEVKGCRVSNEKAVGACGKYGVAILEYVNEEGAKNAQEHIAGRRYLGRTIITMLRNE</sequence>
<dbReference type="Proteomes" id="UP000179807">
    <property type="component" value="Unassembled WGS sequence"/>
</dbReference>
<dbReference type="PANTHER" id="PTHR23139">
    <property type="entry name" value="RNA-BINDING PROTEIN"/>
    <property type="match status" value="1"/>
</dbReference>
<comment type="caution">
    <text evidence="4">The sequence shown here is derived from an EMBL/GenBank/DDBJ whole genome shotgun (WGS) entry which is preliminary data.</text>
</comment>
<keyword evidence="1" id="KW-0507">mRNA processing</keyword>
<keyword evidence="5" id="KW-1185">Reference proteome</keyword>
<name>A0A1J4JH84_9EUKA</name>
<keyword evidence="2" id="KW-0694">RNA-binding</keyword>
<evidence type="ECO:0008006" key="6">
    <source>
        <dbReference type="Google" id="ProtNLM"/>
    </source>
</evidence>
<dbReference type="Gene3D" id="3.30.70.330">
    <property type="match status" value="1"/>
</dbReference>